<organism evidence="3 4">
    <name type="scientific">Streptomyces aquilus</name>
    <dbReference type="NCBI Taxonomy" id="2548456"/>
    <lineage>
        <taxon>Bacteria</taxon>
        <taxon>Bacillati</taxon>
        <taxon>Actinomycetota</taxon>
        <taxon>Actinomycetes</taxon>
        <taxon>Kitasatosporales</taxon>
        <taxon>Streptomycetaceae</taxon>
        <taxon>Streptomyces</taxon>
    </lineage>
</organism>
<evidence type="ECO:0000313" key="3">
    <source>
        <dbReference type="EMBL" id="AZP23276.1"/>
    </source>
</evidence>
<accession>A0A3Q9C712</accession>
<protein>
    <submittedName>
        <fullName evidence="3">Plasmid stabilization protein</fullName>
    </submittedName>
</protein>
<keyword evidence="4" id="KW-1185">Reference proteome</keyword>
<name>A0A3Q9C712_9ACTN</name>
<evidence type="ECO:0000259" key="2">
    <source>
        <dbReference type="Pfam" id="PF13229"/>
    </source>
</evidence>
<dbReference type="InterPro" id="IPR012334">
    <property type="entry name" value="Pectin_lyas_fold"/>
</dbReference>
<dbReference type="AlphaFoldDB" id="A0A3Q9C712"/>
<evidence type="ECO:0000313" key="4">
    <source>
        <dbReference type="Proteomes" id="UP000280197"/>
    </source>
</evidence>
<dbReference type="KEGG" id="saqu:EJC51_16860"/>
<dbReference type="EMBL" id="CP034463">
    <property type="protein sequence ID" value="AZP23276.1"/>
    <property type="molecule type" value="Genomic_DNA"/>
</dbReference>
<dbReference type="Pfam" id="PF13229">
    <property type="entry name" value="Beta_helix"/>
    <property type="match status" value="1"/>
</dbReference>
<evidence type="ECO:0000256" key="1">
    <source>
        <dbReference type="SAM" id="MobiDB-lite"/>
    </source>
</evidence>
<dbReference type="InterPro" id="IPR039448">
    <property type="entry name" value="Beta_helix"/>
</dbReference>
<feature type="compositionally biased region" description="Pro residues" evidence="1">
    <location>
        <begin position="398"/>
        <end position="416"/>
    </location>
</feature>
<reference evidence="3 4" key="1">
    <citation type="submission" date="2018-12" db="EMBL/GenBank/DDBJ databases">
        <authorList>
            <person name="Li K."/>
        </authorList>
    </citation>
    <scope>NUCLEOTIDE SEQUENCE [LARGE SCALE GENOMIC DNA]</scope>
    <source>
        <strain evidence="4">CR22</strain>
    </source>
</reference>
<feature type="region of interest" description="Disordered" evidence="1">
    <location>
        <begin position="347"/>
        <end position="442"/>
    </location>
</feature>
<dbReference type="Proteomes" id="UP000280197">
    <property type="component" value="Chromosome"/>
</dbReference>
<dbReference type="Gene3D" id="2.160.20.10">
    <property type="entry name" value="Single-stranded right-handed beta-helix, Pectin lyase-like"/>
    <property type="match status" value="1"/>
</dbReference>
<feature type="domain" description="Right handed beta helix" evidence="2">
    <location>
        <begin position="152"/>
        <end position="319"/>
    </location>
</feature>
<dbReference type="InterPro" id="IPR011050">
    <property type="entry name" value="Pectin_lyase_fold/virulence"/>
</dbReference>
<dbReference type="InterPro" id="IPR006626">
    <property type="entry name" value="PbH1"/>
</dbReference>
<sequence>MWAAALLVLLVSCAPGGGSPGSSGGTAGPAVVRVPRDVGSLQRAVDRVRPGGLVLVSPGVYRESVVVAKPRVVLRGTERSKVVVDGEFERSNGITVTGAGSVVENLTVRDHLANGVLFTGVTDERLQTGGAGGAGYDPLDTVAFPPLRGFRASYVTAYNNALYGIYAFDARSGVIEHSYASGQADSGIYVGQCRPCDTVVRHNTVEHNAVGLEVTNASEGLYLLGNRASRNRVGLTLNSNDLEALGPQHDAVIAGNAITDNNDDRSPEQADGGFGIGVGAGGGRGNVIERNLISGNRAAGVLLSDVQGYPARDNTVRGNRVTGNGTDVVLATGAPAGNCFADNGEPVTSPANLSTLTPCGRATRTETPLPAEPGTGRRPLGRAHPLKAPPGISFQDAPAPPAQPNQPGPRTAPPRPAVGLPGRVNAGDYPLPRSAKAVPAGR</sequence>
<dbReference type="SMART" id="SM00710">
    <property type="entry name" value="PbH1"/>
    <property type="match status" value="8"/>
</dbReference>
<dbReference type="SUPFAM" id="SSF51126">
    <property type="entry name" value="Pectin lyase-like"/>
    <property type="match status" value="1"/>
</dbReference>
<proteinExistence type="predicted"/>
<gene>
    <name evidence="3" type="ORF">EJC51_16860</name>
</gene>